<feature type="region of interest" description="Disordered" evidence="1">
    <location>
        <begin position="1"/>
        <end position="33"/>
    </location>
</feature>
<accession>A0A9N7YJC4</accession>
<comment type="caution">
    <text evidence="2">The sequence shown here is derived from an EMBL/GenBank/DDBJ whole genome shotgun (WGS) entry which is preliminary data.</text>
</comment>
<organism evidence="2 3">
    <name type="scientific">Pleuronectes platessa</name>
    <name type="common">European plaice</name>
    <dbReference type="NCBI Taxonomy" id="8262"/>
    <lineage>
        <taxon>Eukaryota</taxon>
        <taxon>Metazoa</taxon>
        <taxon>Chordata</taxon>
        <taxon>Craniata</taxon>
        <taxon>Vertebrata</taxon>
        <taxon>Euteleostomi</taxon>
        <taxon>Actinopterygii</taxon>
        <taxon>Neopterygii</taxon>
        <taxon>Teleostei</taxon>
        <taxon>Neoteleostei</taxon>
        <taxon>Acanthomorphata</taxon>
        <taxon>Carangaria</taxon>
        <taxon>Pleuronectiformes</taxon>
        <taxon>Pleuronectoidei</taxon>
        <taxon>Pleuronectidae</taxon>
        <taxon>Pleuronectes</taxon>
    </lineage>
</organism>
<name>A0A9N7YJC4_PLEPL</name>
<feature type="compositionally biased region" description="Polar residues" evidence="1">
    <location>
        <begin position="9"/>
        <end position="27"/>
    </location>
</feature>
<feature type="non-terminal residue" evidence="2">
    <location>
        <position position="1"/>
    </location>
</feature>
<dbReference type="Proteomes" id="UP001153269">
    <property type="component" value="Unassembled WGS sequence"/>
</dbReference>
<keyword evidence="3" id="KW-1185">Reference proteome</keyword>
<evidence type="ECO:0000313" key="3">
    <source>
        <dbReference type="Proteomes" id="UP001153269"/>
    </source>
</evidence>
<dbReference type="AlphaFoldDB" id="A0A9N7YJC4"/>
<gene>
    <name evidence="2" type="ORF">PLEPLA_LOCUS15486</name>
</gene>
<evidence type="ECO:0000256" key="1">
    <source>
        <dbReference type="SAM" id="MobiDB-lite"/>
    </source>
</evidence>
<evidence type="ECO:0000313" key="2">
    <source>
        <dbReference type="EMBL" id="CAB1427546.1"/>
    </source>
</evidence>
<sequence>GDSDVRTYKITSQEPTSSLASSRLQTPQEEHTTLWKKKDTEDVVSVLPCQIKGNSLIIHHSELKSLQPHNWLIGKAIEGLLQLEANQLQDGKNLYILNHYTAGVILFGMRELVARQSLSKVNLENFQGIV</sequence>
<proteinExistence type="predicted"/>
<protein>
    <submittedName>
        <fullName evidence="2">Uncharacterized protein</fullName>
    </submittedName>
</protein>
<dbReference type="EMBL" id="CADEAL010000977">
    <property type="protein sequence ID" value="CAB1427546.1"/>
    <property type="molecule type" value="Genomic_DNA"/>
</dbReference>
<reference evidence="2" key="1">
    <citation type="submission" date="2020-03" db="EMBL/GenBank/DDBJ databases">
        <authorList>
            <person name="Weist P."/>
        </authorList>
    </citation>
    <scope>NUCLEOTIDE SEQUENCE</scope>
</reference>